<evidence type="ECO:0000313" key="3">
    <source>
        <dbReference type="Proteomes" id="UP001526426"/>
    </source>
</evidence>
<dbReference type="GO" id="GO:0032259">
    <property type="term" value="P:methylation"/>
    <property type="evidence" value="ECO:0007669"/>
    <property type="project" value="UniProtKB-KW"/>
</dbReference>
<dbReference type="RefSeq" id="WP_265263469.1">
    <property type="nucleotide sequence ID" value="NZ_JAIHOM010000020.1"/>
</dbReference>
<dbReference type="PANTHER" id="PTHR42912:SF68">
    <property type="entry name" value="METHYLTRANSFERASE TYPE 11 DOMAIN-CONTAINING PROTEIN"/>
    <property type="match status" value="1"/>
</dbReference>
<proteinExistence type="predicted"/>
<comment type="caution">
    <text evidence="2">The sequence shown here is derived from an EMBL/GenBank/DDBJ whole genome shotgun (WGS) entry which is preliminary data.</text>
</comment>
<name>A0ABT3L2M7_9CYAN</name>
<organism evidence="2 3">
    <name type="scientific">Spirulina subsalsa FACHB-351</name>
    <dbReference type="NCBI Taxonomy" id="234711"/>
    <lineage>
        <taxon>Bacteria</taxon>
        <taxon>Bacillati</taxon>
        <taxon>Cyanobacteriota</taxon>
        <taxon>Cyanophyceae</taxon>
        <taxon>Spirulinales</taxon>
        <taxon>Spirulinaceae</taxon>
        <taxon>Spirulina</taxon>
    </lineage>
</organism>
<dbReference type="InterPro" id="IPR050508">
    <property type="entry name" value="Methyltransf_Superfamily"/>
</dbReference>
<dbReference type="PANTHER" id="PTHR42912">
    <property type="entry name" value="METHYLTRANSFERASE"/>
    <property type="match status" value="1"/>
</dbReference>
<dbReference type="InterPro" id="IPR041698">
    <property type="entry name" value="Methyltransf_25"/>
</dbReference>
<keyword evidence="3" id="KW-1185">Reference proteome</keyword>
<dbReference type="Gene3D" id="3.40.50.150">
    <property type="entry name" value="Vaccinia Virus protein VP39"/>
    <property type="match status" value="1"/>
</dbReference>
<keyword evidence="2" id="KW-0489">Methyltransferase</keyword>
<evidence type="ECO:0000313" key="2">
    <source>
        <dbReference type="EMBL" id="MCW6035756.1"/>
    </source>
</evidence>
<keyword evidence="2" id="KW-0808">Transferase</keyword>
<protein>
    <submittedName>
        <fullName evidence="2">Class I SAM-dependent methyltransferase</fullName>
    </submittedName>
</protein>
<feature type="domain" description="Methyltransferase" evidence="1">
    <location>
        <begin position="140"/>
        <end position="236"/>
    </location>
</feature>
<dbReference type="Proteomes" id="UP001526426">
    <property type="component" value="Unassembled WGS sequence"/>
</dbReference>
<dbReference type="InterPro" id="IPR029063">
    <property type="entry name" value="SAM-dependent_MTases_sf"/>
</dbReference>
<dbReference type="GO" id="GO:0008168">
    <property type="term" value="F:methyltransferase activity"/>
    <property type="evidence" value="ECO:0007669"/>
    <property type="project" value="UniProtKB-KW"/>
</dbReference>
<dbReference type="CDD" id="cd02440">
    <property type="entry name" value="AdoMet_MTases"/>
    <property type="match status" value="1"/>
</dbReference>
<dbReference type="EMBL" id="JAIHOM010000020">
    <property type="protein sequence ID" value="MCW6035756.1"/>
    <property type="molecule type" value="Genomic_DNA"/>
</dbReference>
<dbReference type="Pfam" id="PF13649">
    <property type="entry name" value="Methyltransf_25"/>
    <property type="match status" value="1"/>
</dbReference>
<reference evidence="2 3" key="1">
    <citation type="submission" date="2021-08" db="EMBL/GenBank/DDBJ databases">
        <title>Draft genome sequence of Spirulina subsalsa with high tolerance to salinity and hype-accumulation of phycocyanin.</title>
        <authorList>
            <person name="Pei H."/>
            <person name="Jiang L."/>
        </authorList>
    </citation>
    <scope>NUCLEOTIDE SEQUENCE [LARGE SCALE GENOMIC DNA]</scope>
    <source>
        <strain evidence="2 3">FACHB-351</strain>
    </source>
</reference>
<gene>
    <name evidence="2" type="ORF">K4A83_05640</name>
</gene>
<dbReference type="SUPFAM" id="SSF53335">
    <property type="entry name" value="S-adenosyl-L-methionine-dependent methyltransferases"/>
    <property type="match status" value="1"/>
</dbReference>
<sequence length="305" mass="34302">MTALTTKEPDFVSRVINGLLSVKPLAAFAKSRARAMMIQRAQRIGVNWPQRVEQLQGLDWQERFSQVQNPDVTYPAYYQVSFHAYEKGDLSWDAAWEAECAALTVHSTLWGGEDPEGDRKLRDSYHNALSTQLSTPPQNILDLGCSTGMSTFALQDRYPQATVTGLDLSPYFLAVAQYNNEQQQRTVNWKHAPAESTGFSPQSFDLVSSCLMFHELPQAPARAILAEAQRLLRPGGYLALMDMNPRSSVYATMPPYILTLLKSTEPYLDQYFTLDLEQALIEVGFEPPTIIPCTPRHRAVIAKRK</sequence>
<evidence type="ECO:0000259" key="1">
    <source>
        <dbReference type="Pfam" id="PF13649"/>
    </source>
</evidence>
<accession>A0ABT3L2M7</accession>